<dbReference type="InterPro" id="IPR051681">
    <property type="entry name" value="Ser/Thr_Kinases-Pseudokinases"/>
</dbReference>
<dbReference type="SUPFAM" id="SSF56112">
    <property type="entry name" value="Protein kinase-like (PK-like)"/>
    <property type="match status" value="1"/>
</dbReference>
<dbReference type="GO" id="GO:0004674">
    <property type="term" value="F:protein serine/threonine kinase activity"/>
    <property type="evidence" value="ECO:0007669"/>
    <property type="project" value="TreeGrafter"/>
</dbReference>
<evidence type="ECO:0000313" key="3">
    <source>
        <dbReference type="EMBL" id="KAJ3480620.1"/>
    </source>
</evidence>
<accession>A0AAD5YC79</accession>
<name>A0AAD5YC79_9APHY</name>
<evidence type="ECO:0000313" key="4">
    <source>
        <dbReference type="Proteomes" id="UP001212997"/>
    </source>
</evidence>
<comment type="caution">
    <text evidence="3">The sequence shown here is derived from an EMBL/GenBank/DDBJ whole genome shotgun (WGS) entry which is preliminary data.</text>
</comment>
<dbReference type="EMBL" id="JANAWD010000365">
    <property type="protein sequence ID" value="KAJ3480620.1"/>
    <property type="molecule type" value="Genomic_DNA"/>
</dbReference>
<feature type="domain" description="Protein kinase" evidence="2">
    <location>
        <begin position="114"/>
        <end position="362"/>
    </location>
</feature>
<dbReference type="InterPro" id="IPR000719">
    <property type="entry name" value="Prot_kinase_dom"/>
</dbReference>
<dbReference type="GO" id="GO:0005524">
    <property type="term" value="F:ATP binding"/>
    <property type="evidence" value="ECO:0007669"/>
    <property type="project" value="InterPro"/>
</dbReference>
<dbReference type="PROSITE" id="PS50011">
    <property type="entry name" value="PROTEIN_KINASE_DOM"/>
    <property type="match status" value="1"/>
</dbReference>
<dbReference type="Gene3D" id="1.10.510.10">
    <property type="entry name" value="Transferase(Phosphotransferase) domain 1"/>
    <property type="match status" value="1"/>
</dbReference>
<sequence length="370" mass="41538">MEIFNKSTYPDSTDCPLEGQPAHAAPGRAISRTGLRHLGDDVHEVPSSEDTTHRHDLLQVLPLFRPNSRHNGVLEEVLTQSLHSTRTKFRRVVFDVCLSCNIVPQDLLVREVECISEDNYAGGGYADVYCGTWRGEKVALKRLRTFQMTDGPTYKKMRKAFFREALIWQPLHHPNILPFLGITETVFNCTTCMVLPWMEEGNLYQIASGINYLHTRGIIHGDLRGVNILIDKETNVRLADFGLAIDEEWGCSIGPSNSGSLGWLAPELLDPDATSFKPTRYSDVYSFGCVCVELYSCESPFVGLNPGKIIRMLMKGDKPSRPSNPGEEMSDGWWDLVQKCWNAMPHSRPDSEQLIRAIRTMLPSVLTAGL</sequence>
<dbReference type="InterPro" id="IPR011009">
    <property type="entry name" value="Kinase-like_dom_sf"/>
</dbReference>
<dbReference type="Gene3D" id="3.30.200.20">
    <property type="entry name" value="Phosphorylase Kinase, domain 1"/>
    <property type="match status" value="1"/>
</dbReference>
<evidence type="ECO:0000256" key="1">
    <source>
        <dbReference type="SAM" id="MobiDB-lite"/>
    </source>
</evidence>
<organism evidence="3 4">
    <name type="scientific">Meripilus lineatus</name>
    <dbReference type="NCBI Taxonomy" id="2056292"/>
    <lineage>
        <taxon>Eukaryota</taxon>
        <taxon>Fungi</taxon>
        <taxon>Dikarya</taxon>
        <taxon>Basidiomycota</taxon>
        <taxon>Agaricomycotina</taxon>
        <taxon>Agaricomycetes</taxon>
        <taxon>Polyporales</taxon>
        <taxon>Meripilaceae</taxon>
        <taxon>Meripilus</taxon>
    </lineage>
</organism>
<gene>
    <name evidence="3" type="ORF">NLI96_g8224</name>
</gene>
<dbReference type="InterPro" id="IPR008266">
    <property type="entry name" value="Tyr_kinase_AS"/>
</dbReference>
<evidence type="ECO:0000259" key="2">
    <source>
        <dbReference type="PROSITE" id="PS50011"/>
    </source>
</evidence>
<feature type="compositionally biased region" description="Polar residues" evidence="1">
    <location>
        <begin position="1"/>
        <end position="11"/>
    </location>
</feature>
<dbReference type="PANTHER" id="PTHR44329">
    <property type="entry name" value="SERINE/THREONINE-PROTEIN KINASE TNNI3K-RELATED"/>
    <property type="match status" value="1"/>
</dbReference>
<dbReference type="InterPro" id="IPR001245">
    <property type="entry name" value="Ser-Thr/Tyr_kinase_cat_dom"/>
</dbReference>
<protein>
    <recommendedName>
        <fullName evidence="2">Protein kinase domain-containing protein</fullName>
    </recommendedName>
</protein>
<reference evidence="3" key="1">
    <citation type="submission" date="2022-07" db="EMBL/GenBank/DDBJ databases">
        <title>Genome Sequence of Physisporinus lineatus.</title>
        <authorList>
            <person name="Buettner E."/>
        </authorList>
    </citation>
    <scope>NUCLEOTIDE SEQUENCE</scope>
    <source>
        <strain evidence="3">VT162</strain>
    </source>
</reference>
<keyword evidence="4" id="KW-1185">Reference proteome</keyword>
<dbReference type="Pfam" id="PF07714">
    <property type="entry name" value="PK_Tyr_Ser-Thr"/>
    <property type="match status" value="1"/>
</dbReference>
<dbReference type="Proteomes" id="UP001212997">
    <property type="component" value="Unassembled WGS sequence"/>
</dbReference>
<feature type="region of interest" description="Disordered" evidence="1">
    <location>
        <begin position="1"/>
        <end position="24"/>
    </location>
</feature>
<dbReference type="PROSITE" id="PS00109">
    <property type="entry name" value="PROTEIN_KINASE_TYR"/>
    <property type="match status" value="1"/>
</dbReference>
<proteinExistence type="predicted"/>
<dbReference type="AlphaFoldDB" id="A0AAD5YC79"/>